<comment type="caution">
    <text evidence="11">The sequence shown here is derived from an EMBL/GenBank/DDBJ whole genome shotgun (WGS) entry which is preliminary data.</text>
</comment>
<dbReference type="PROSITE" id="PS51175">
    <property type="entry name" value="CBM6"/>
    <property type="match status" value="1"/>
</dbReference>
<feature type="site" description="Important for catalytic activity, responsible for pKa modulation of the active site Glu and correct orientation of both the proton donor and substrate" evidence="7">
    <location>
        <position position="153"/>
    </location>
</feature>
<dbReference type="Proteomes" id="UP000756346">
    <property type="component" value="Unassembled WGS sequence"/>
</dbReference>
<dbReference type="Pfam" id="PF04616">
    <property type="entry name" value="Glyco_hydro_43"/>
    <property type="match status" value="1"/>
</dbReference>
<evidence type="ECO:0000256" key="4">
    <source>
        <dbReference type="ARBA" id="ARBA00023277"/>
    </source>
</evidence>
<evidence type="ECO:0000256" key="8">
    <source>
        <dbReference type="RuleBase" id="RU361187"/>
    </source>
</evidence>
<keyword evidence="3 8" id="KW-0378">Hydrolase</keyword>
<feature type="domain" description="CBM6" evidence="10">
    <location>
        <begin position="330"/>
        <end position="455"/>
    </location>
</feature>
<dbReference type="GO" id="GO:0004553">
    <property type="term" value="F:hydrolase activity, hydrolyzing O-glycosyl compounds"/>
    <property type="evidence" value="ECO:0007669"/>
    <property type="project" value="InterPro"/>
</dbReference>
<dbReference type="InterPro" id="IPR008979">
    <property type="entry name" value="Galactose-bd-like_sf"/>
</dbReference>
<dbReference type="SUPFAM" id="SSF49785">
    <property type="entry name" value="Galactose-binding domain-like"/>
    <property type="match status" value="1"/>
</dbReference>
<dbReference type="CDD" id="cd18618">
    <property type="entry name" value="GH43_Xsa43E-like"/>
    <property type="match status" value="1"/>
</dbReference>
<evidence type="ECO:0000256" key="6">
    <source>
        <dbReference type="PIRSR" id="PIRSR606710-1"/>
    </source>
</evidence>
<dbReference type="Gene3D" id="2.115.10.20">
    <property type="entry name" value="Glycosyl hydrolase domain, family 43"/>
    <property type="match status" value="1"/>
</dbReference>
<dbReference type="PANTHER" id="PTHR43772">
    <property type="entry name" value="ENDO-1,4-BETA-XYLANASE"/>
    <property type="match status" value="1"/>
</dbReference>
<protein>
    <submittedName>
        <fullName evidence="11">Glycosyl hydrolase</fullName>
    </submittedName>
</protein>
<comment type="similarity">
    <text evidence="1 8">Belongs to the glycosyl hydrolase 43 family.</text>
</comment>
<organism evidence="11 12">
    <name type="scientific">Microdochium trichocladiopsis</name>
    <dbReference type="NCBI Taxonomy" id="1682393"/>
    <lineage>
        <taxon>Eukaryota</taxon>
        <taxon>Fungi</taxon>
        <taxon>Dikarya</taxon>
        <taxon>Ascomycota</taxon>
        <taxon>Pezizomycotina</taxon>
        <taxon>Sordariomycetes</taxon>
        <taxon>Xylariomycetidae</taxon>
        <taxon>Xylariales</taxon>
        <taxon>Microdochiaceae</taxon>
        <taxon>Microdochium</taxon>
    </lineage>
</organism>
<feature type="signal peptide" evidence="9">
    <location>
        <begin position="1"/>
        <end position="28"/>
    </location>
</feature>
<name>A0A9P9BKF6_9PEZI</name>
<dbReference type="RefSeq" id="XP_046006733.1">
    <property type="nucleotide sequence ID" value="XM_046160580.1"/>
</dbReference>
<evidence type="ECO:0000256" key="1">
    <source>
        <dbReference type="ARBA" id="ARBA00009865"/>
    </source>
</evidence>
<keyword evidence="4" id="KW-0119">Carbohydrate metabolism</keyword>
<dbReference type="SUPFAM" id="SSF75005">
    <property type="entry name" value="Arabinanase/levansucrase/invertase"/>
    <property type="match status" value="1"/>
</dbReference>
<dbReference type="Pfam" id="PF03422">
    <property type="entry name" value="CBM_6"/>
    <property type="match status" value="1"/>
</dbReference>
<sequence length="456" mass="49636">MTRVKTWTALQALACLGTLLGQAGLSRADNPIVQTDFTTDPAPMVYNNRLYVFTGQDEDGSTTYNMKKWRLYSTDDMANWRHHGSPLSLATFSWADANAWAPQAIARNGKFYIYVPIRRRGGQMAIGVGVADSIEGPWKDAIGGPLVENAEIDPTVFVDDDGQAYLFWGNPRLAYVRLNADMKSYSGGVNYVTLNTGSFGPRPSPTTQRPAAYEEGPWLYKRNGLYYMVYAANCCSEDIRYSTAPSVTGPWTYRGVVMATEGKSFTNHPGIIDYGGNSYFFYHNGALPGGGGYQRSVSVEGFRYNSDGTIPQLRMSTGGPAQIKSLDPFVRQEAETIAWTEGVEVEACSEGGINVANINNGDYIKVKGVDFKGGASSFTARVSSATSGGRIELRTGSKSGSLVGTCTVPATGGWQTWQTVTCRLSTTVSGVQDLFLVFMGSGTGFLFNINWWQFAQ</sequence>
<dbReference type="CDD" id="cd04084">
    <property type="entry name" value="CBM6_xylanase-like"/>
    <property type="match status" value="1"/>
</dbReference>
<evidence type="ECO:0000256" key="9">
    <source>
        <dbReference type="SAM" id="SignalP"/>
    </source>
</evidence>
<dbReference type="InterPro" id="IPR006710">
    <property type="entry name" value="Glyco_hydro_43"/>
</dbReference>
<proteinExistence type="inferred from homology"/>
<feature type="active site" description="Proton acceptor" evidence="6">
    <location>
        <position position="40"/>
    </location>
</feature>
<dbReference type="PANTHER" id="PTHR43772:SF2">
    <property type="entry name" value="PUTATIVE (AFU_ORTHOLOGUE AFUA_2G04480)-RELATED"/>
    <property type="match status" value="1"/>
</dbReference>
<evidence type="ECO:0000256" key="7">
    <source>
        <dbReference type="PIRSR" id="PIRSR606710-2"/>
    </source>
</evidence>
<evidence type="ECO:0000259" key="10">
    <source>
        <dbReference type="PROSITE" id="PS51175"/>
    </source>
</evidence>
<dbReference type="InterPro" id="IPR005084">
    <property type="entry name" value="CBM6"/>
</dbReference>
<dbReference type="InterPro" id="IPR023296">
    <property type="entry name" value="Glyco_hydro_beta-prop_sf"/>
</dbReference>
<feature type="chain" id="PRO_5040465881" evidence="9">
    <location>
        <begin position="29"/>
        <end position="456"/>
    </location>
</feature>
<dbReference type="AlphaFoldDB" id="A0A9P9BKF6"/>
<reference evidence="11" key="1">
    <citation type="journal article" date="2021" name="Nat. Commun.">
        <title>Genetic determinants of endophytism in the Arabidopsis root mycobiome.</title>
        <authorList>
            <person name="Mesny F."/>
            <person name="Miyauchi S."/>
            <person name="Thiergart T."/>
            <person name="Pickel B."/>
            <person name="Atanasova L."/>
            <person name="Karlsson M."/>
            <person name="Huettel B."/>
            <person name="Barry K.W."/>
            <person name="Haridas S."/>
            <person name="Chen C."/>
            <person name="Bauer D."/>
            <person name="Andreopoulos W."/>
            <person name="Pangilinan J."/>
            <person name="LaButti K."/>
            <person name="Riley R."/>
            <person name="Lipzen A."/>
            <person name="Clum A."/>
            <person name="Drula E."/>
            <person name="Henrissat B."/>
            <person name="Kohler A."/>
            <person name="Grigoriev I.V."/>
            <person name="Martin F.M."/>
            <person name="Hacquard S."/>
        </authorList>
    </citation>
    <scope>NUCLEOTIDE SEQUENCE</scope>
    <source>
        <strain evidence="11">MPI-CAGE-CH-0230</strain>
    </source>
</reference>
<evidence type="ECO:0000313" key="11">
    <source>
        <dbReference type="EMBL" id="KAH7018466.1"/>
    </source>
</evidence>
<evidence type="ECO:0000313" key="12">
    <source>
        <dbReference type="Proteomes" id="UP000756346"/>
    </source>
</evidence>
<keyword evidence="5 8" id="KW-0326">Glycosidase</keyword>
<dbReference type="Gene3D" id="2.60.120.260">
    <property type="entry name" value="Galactose-binding domain-like"/>
    <property type="match status" value="1"/>
</dbReference>
<evidence type="ECO:0000256" key="2">
    <source>
        <dbReference type="ARBA" id="ARBA00022729"/>
    </source>
</evidence>
<dbReference type="EMBL" id="JAGTJQ010000011">
    <property type="protein sequence ID" value="KAH7018466.1"/>
    <property type="molecule type" value="Genomic_DNA"/>
</dbReference>
<dbReference type="InterPro" id="IPR052176">
    <property type="entry name" value="Glycosyl_Hydrlase_43_Enz"/>
</dbReference>
<evidence type="ECO:0000256" key="3">
    <source>
        <dbReference type="ARBA" id="ARBA00022801"/>
    </source>
</evidence>
<feature type="active site" description="Proton donor" evidence="6">
    <location>
        <position position="215"/>
    </location>
</feature>
<dbReference type="GO" id="GO:0005975">
    <property type="term" value="P:carbohydrate metabolic process"/>
    <property type="evidence" value="ECO:0007669"/>
    <property type="project" value="InterPro"/>
</dbReference>
<gene>
    <name evidence="11" type="ORF">B0I36DRAFT_377653</name>
</gene>
<dbReference type="GO" id="GO:0030246">
    <property type="term" value="F:carbohydrate binding"/>
    <property type="evidence" value="ECO:0007669"/>
    <property type="project" value="InterPro"/>
</dbReference>
<dbReference type="SMART" id="SM00606">
    <property type="entry name" value="CBD_IV"/>
    <property type="match status" value="1"/>
</dbReference>
<keyword evidence="12" id="KW-1185">Reference proteome</keyword>
<dbReference type="GeneID" id="70190126"/>
<dbReference type="InterPro" id="IPR006584">
    <property type="entry name" value="Cellulose-bd_IV"/>
</dbReference>
<keyword evidence="2 9" id="KW-0732">Signal</keyword>
<accession>A0A9P9BKF6</accession>
<dbReference type="OrthoDB" id="5211809at2759"/>
<evidence type="ECO:0000256" key="5">
    <source>
        <dbReference type="ARBA" id="ARBA00023295"/>
    </source>
</evidence>